<keyword evidence="3" id="KW-1185">Reference proteome</keyword>
<dbReference type="HOGENOM" id="CLU_2691797_0_0_1"/>
<dbReference type="AlphaFoldDB" id="A0A0E0IUU8"/>
<proteinExistence type="predicted"/>
<dbReference type="Gramene" id="ONIVA10G16710.1">
    <property type="protein sequence ID" value="ONIVA10G16710.1"/>
    <property type="gene ID" value="ONIVA10G16710"/>
</dbReference>
<dbReference type="OMA" id="CPHPARL"/>
<accession>A0A0E0IUU8</accession>
<organism evidence="2">
    <name type="scientific">Oryza nivara</name>
    <name type="common">Indian wild rice</name>
    <name type="synonym">Oryza sativa f. spontanea</name>
    <dbReference type="NCBI Taxonomy" id="4536"/>
    <lineage>
        <taxon>Eukaryota</taxon>
        <taxon>Viridiplantae</taxon>
        <taxon>Streptophyta</taxon>
        <taxon>Embryophyta</taxon>
        <taxon>Tracheophyta</taxon>
        <taxon>Spermatophyta</taxon>
        <taxon>Magnoliopsida</taxon>
        <taxon>Liliopsida</taxon>
        <taxon>Poales</taxon>
        <taxon>Poaceae</taxon>
        <taxon>BOP clade</taxon>
        <taxon>Oryzoideae</taxon>
        <taxon>Oryzeae</taxon>
        <taxon>Oryzinae</taxon>
        <taxon>Oryza</taxon>
    </lineage>
</organism>
<feature type="compositionally biased region" description="Low complexity" evidence="1">
    <location>
        <begin position="25"/>
        <end position="39"/>
    </location>
</feature>
<dbReference type="Proteomes" id="UP000006591">
    <property type="component" value="Chromosome 10"/>
</dbReference>
<evidence type="ECO:0000256" key="1">
    <source>
        <dbReference type="SAM" id="MobiDB-lite"/>
    </source>
</evidence>
<feature type="region of interest" description="Disordered" evidence="1">
    <location>
        <begin position="1"/>
        <end position="61"/>
    </location>
</feature>
<evidence type="ECO:0000313" key="3">
    <source>
        <dbReference type="Proteomes" id="UP000006591"/>
    </source>
</evidence>
<evidence type="ECO:0000313" key="2">
    <source>
        <dbReference type="EnsemblPlants" id="ONIVA10G16710.1"/>
    </source>
</evidence>
<dbReference type="EnsemblPlants" id="ONIVA10G16710.1">
    <property type="protein sequence ID" value="ONIVA10G16710.1"/>
    <property type="gene ID" value="ONIVA10G16710"/>
</dbReference>
<reference evidence="2" key="1">
    <citation type="submission" date="2015-04" db="UniProtKB">
        <authorList>
            <consortium name="EnsemblPlants"/>
        </authorList>
    </citation>
    <scope>IDENTIFICATION</scope>
    <source>
        <strain evidence="2">SL10</strain>
    </source>
</reference>
<sequence length="77" mass="8222">MDATLTSVHRQLRPPESCPHPARLPPSLTSSAQTSSSSPGRRHRMSALVKPGQPQDPTPSLIAGVIKGEIPHFVHAI</sequence>
<reference evidence="2" key="2">
    <citation type="submission" date="2018-04" db="EMBL/GenBank/DDBJ databases">
        <title>OnivRS2 (Oryza nivara Reference Sequence Version 2).</title>
        <authorList>
            <person name="Zhang J."/>
            <person name="Kudrna D."/>
            <person name="Lee S."/>
            <person name="Talag J."/>
            <person name="Rajasekar S."/>
            <person name="Welchert J."/>
            <person name="Hsing Y.-I."/>
            <person name="Wing R.A."/>
        </authorList>
    </citation>
    <scope>NUCLEOTIDE SEQUENCE [LARGE SCALE GENOMIC DNA]</scope>
</reference>
<protein>
    <submittedName>
        <fullName evidence="2">Uncharacterized protein</fullName>
    </submittedName>
</protein>
<name>A0A0E0IUU8_ORYNI</name>